<dbReference type="EMBL" id="CATQJA010002634">
    <property type="protein sequence ID" value="CAJ0574868.1"/>
    <property type="molecule type" value="Genomic_DNA"/>
</dbReference>
<dbReference type="Gene3D" id="1.25.40.10">
    <property type="entry name" value="Tetratricopeptide repeat domain"/>
    <property type="match status" value="1"/>
</dbReference>
<comment type="caution">
    <text evidence="1">The sequence shown here is derived from an EMBL/GenBank/DDBJ whole genome shotgun (WGS) entry which is preliminary data.</text>
</comment>
<keyword evidence="2" id="KW-1185">Reference proteome</keyword>
<evidence type="ECO:0000313" key="1">
    <source>
        <dbReference type="EMBL" id="CAJ0574868.1"/>
    </source>
</evidence>
<protein>
    <submittedName>
        <fullName evidence="1">Uncharacterized protein</fullName>
    </submittedName>
</protein>
<sequence length="303" mass="33851">MDFVDSWGELRQIVDGLKKKQFIQKPNHGQAIQQISHLATKMKDEELGAQSSICHCELAQIYSKMGDPNEERKQWERAANEMKLEEKRHHHNKSGITCPWSSDASSCYARAIKILMELKSLKLAGMVSLEAAKHSLEVESYIASIEHANRAVRLFEGERLCGTDALRVLATAQLKVGQIEALLDTLDQLWTLAMKAWWNSTPMGKEVQKEADIATMLVICNRKPRQGRQKALKQLFEKGVEFDEAGFPKAPSDSALSTSEFLAVAGLCGCVSLSQKSLAMEMYSKQCHAFFSDLCKGDFPVAN</sequence>
<reference evidence="1" key="1">
    <citation type="submission" date="2023-06" db="EMBL/GenBank/DDBJ databases">
        <authorList>
            <person name="Delattre M."/>
        </authorList>
    </citation>
    <scope>NUCLEOTIDE SEQUENCE</scope>
    <source>
        <strain evidence="1">AF72</strain>
    </source>
</reference>
<dbReference type="GO" id="GO:0099518">
    <property type="term" value="P:vesicle cytoskeletal trafficking"/>
    <property type="evidence" value="ECO:0007669"/>
    <property type="project" value="TreeGrafter"/>
</dbReference>
<proteinExistence type="predicted"/>
<feature type="non-terminal residue" evidence="1">
    <location>
        <position position="303"/>
    </location>
</feature>
<dbReference type="InterPro" id="IPR011990">
    <property type="entry name" value="TPR-like_helical_dom_sf"/>
</dbReference>
<dbReference type="GO" id="GO:0005769">
    <property type="term" value="C:early endosome"/>
    <property type="evidence" value="ECO:0007669"/>
    <property type="project" value="TreeGrafter"/>
</dbReference>
<dbReference type="PANTHER" id="PTHR16797:SF4">
    <property type="entry name" value="40-KDA HUNTINGTIN-ASSOCIATED PROTEIN"/>
    <property type="match status" value="1"/>
</dbReference>
<gene>
    <name evidence="1" type="ORF">MSPICULIGERA_LOCUS13192</name>
</gene>
<dbReference type="Proteomes" id="UP001177023">
    <property type="component" value="Unassembled WGS sequence"/>
</dbReference>
<dbReference type="InterPro" id="IPR039494">
    <property type="entry name" value="F8A"/>
</dbReference>
<dbReference type="PANTHER" id="PTHR16797">
    <property type="entry name" value="FACTOR VIII-ASSOCIATED GENE 1"/>
    <property type="match status" value="1"/>
</dbReference>
<name>A0AA36CUU0_9BILA</name>
<dbReference type="AlphaFoldDB" id="A0AA36CUU0"/>
<evidence type="ECO:0000313" key="2">
    <source>
        <dbReference type="Proteomes" id="UP001177023"/>
    </source>
</evidence>
<dbReference type="SUPFAM" id="SSF48452">
    <property type="entry name" value="TPR-like"/>
    <property type="match status" value="1"/>
</dbReference>
<organism evidence="1 2">
    <name type="scientific">Mesorhabditis spiculigera</name>
    <dbReference type="NCBI Taxonomy" id="96644"/>
    <lineage>
        <taxon>Eukaryota</taxon>
        <taxon>Metazoa</taxon>
        <taxon>Ecdysozoa</taxon>
        <taxon>Nematoda</taxon>
        <taxon>Chromadorea</taxon>
        <taxon>Rhabditida</taxon>
        <taxon>Rhabditina</taxon>
        <taxon>Rhabditomorpha</taxon>
        <taxon>Rhabditoidea</taxon>
        <taxon>Rhabditidae</taxon>
        <taxon>Mesorhabditinae</taxon>
        <taxon>Mesorhabditis</taxon>
    </lineage>
</organism>
<accession>A0AA36CUU0</accession>